<keyword evidence="3" id="KW-1185">Reference proteome</keyword>
<proteinExistence type="predicted"/>
<evidence type="ECO:0008006" key="4">
    <source>
        <dbReference type="Google" id="ProtNLM"/>
    </source>
</evidence>
<feature type="region of interest" description="Disordered" evidence="1">
    <location>
        <begin position="90"/>
        <end position="109"/>
    </location>
</feature>
<dbReference type="OrthoDB" id="346907at2759"/>
<evidence type="ECO:0000313" key="3">
    <source>
        <dbReference type="Proteomes" id="UP000054166"/>
    </source>
</evidence>
<dbReference type="AlphaFoldDB" id="A0A0C3ATP7"/>
<name>A0A0C3ATP7_PILCF</name>
<evidence type="ECO:0000313" key="2">
    <source>
        <dbReference type="EMBL" id="KIM77303.1"/>
    </source>
</evidence>
<dbReference type="SUPFAM" id="SSF56112">
    <property type="entry name" value="Protein kinase-like (PK-like)"/>
    <property type="match status" value="1"/>
</dbReference>
<dbReference type="Proteomes" id="UP000054166">
    <property type="component" value="Unassembled WGS sequence"/>
</dbReference>
<reference evidence="3" key="2">
    <citation type="submission" date="2015-01" db="EMBL/GenBank/DDBJ databases">
        <title>Evolutionary Origins and Diversification of the Mycorrhizal Mutualists.</title>
        <authorList>
            <consortium name="DOE Joint Genome Institute"/>
            <consortium name="Mycorrhizal Genomics Consortium"/>
            <person name="Kohler A."/>
            <person name="Kuo A."/>
            <person name="Nagy L.G."/>
            <person name="Floudas D."/>
            <person name="Copeland A."/>
            <person name="Barry K.W."/>
            <person name="Cichocki N."/>
            <person name="Veneault-Fourrey C."/>
            <person name="LaButti K."/>
            <person name="Lindquist E.A."/>
            <person name="Lipzen A."/>
            <person name="Lundell T."/>
            <person name="Morin E."/>
            <person name="Murat C."/>
            <person name="Riley R."/>
            <person name="Ohm R."/>
            <person name="Sun H."/>
            <person name="Tunlid A."/>
            <person name="Henrissat B."/>
            <person name="Grigoriev I.V."/>
            <person name="Hibbett D.S."/>
            <person name="Martin F."/>
        </authorList>
    </citation>
    <scope>NUCLEOTIDE SEQUENCE [LARGE SCALE GENOMIC DNA]</scope>
    <source>
        <strain evidence="3">F 1598</strain>
    </source>
</reference>
<sequence length="109" mass="11882">MPLSAATMIKNNILIDDNGMALLVDFGLSNVTAGAFGSYITSSIGGSVRWAGAIPFIARLPHFYGDNLRRHIFLRQRDIADIVRKGTLSSPENLEETPRSCLRCPPPVP</sequence>
<dbReference type="HOGENOM" id="CLU_2184965_0_0_1"/>
<dbReference type="EMBL" id="KN833026">
    <property type="protein sequence ID" value="KIM77303.1"/>
    <property type="molecule type" value="Genomic_DNA"/>
</dbReference>
<dbReference type="InParanoid" id="A0A0C3ATP7"/>
<protein>
    <recommendedName>
        <fullName evidence="4">Protein kinase domain-containing protein</fullName>
    </recommendedName>
</protein>
<organism evidence="2 3">
    <name type="scientific">Piloderma croceum (strain F 1598)</name>
    <dbReference type="NCBI Taxonomy" id="765440"/>
    <lineage>
        <taxon>Eukaryota</taxon>
        <taxon>Fungi</taxon>
        <taxon>Dikarya</taxon>
        <taxon>Basidiomycota</taxon>
        <taxon>Agaricomycotina</taxon>
        <taxon>Agaricomycetes</taxon>
        <taxon>Agaricomycetidae</taxon>
        <taxon>Atheliales</taxon>
        <taxon>Atheliaceae</taxon>
        <taxon>Piloderma</taxon>
    </lineage>
</organism>
<reference evidence="2 3" key="1">
    <citation type="submission" date="2014-04" db="EMBL/GenBank/DDBJ databases">
        <authorList>
            <consortium name="DOE Joint Genome Institute"/>
            <person name="Kuo A."/>
            <person name="Tarkka M."/>
            <person name="Buscot F."/>
            <person name="Kohler A."/>
            <person name="Nagy L.G."/>
            <person name="Floudas D."/>
            <person name="Copeland A."/>
            <person name="Barry K.W."/>
            <person name="Cichocki N."/>
            <person name="Veneault-Fourrey C."/>
            <person name="LaButti K."/>
            <person name="Lindquist E.A."/>
            <person name="Lipzen A."/>
            <person name="Lundell T."/>
            <person name="Morin E."/>
            <person name="Murat C."/>
            <person name="Sun H."/>
            <person name="Tunlid A."/>
            <person name="Henrissat B."/>
            <person name="Grigoriev I.V."/>
            <person name="Hibbett D.S."/>
            <person name="Martin F."/>
            <person name="Nordberg H.P."/>
            <person name="Cantor M.N."/>
            <person name="Hua S.X."/>
        </authorList>
    </citation>
    <scope>NUCLEOTIDE SEQUENCE [LARGE SCALE GENOMIC DNA]</scope>
    <source>
        <strain evidence="2 3">F 1598</strain>
    </source>
</reference>
<dbReference type="InterPro" id="IPR011009">
    <property type="entry name" value="Kinase-like_dom_sf"/>
</dbReference>
<accession>A0A0C3ATP7</accession>
<gene>
    <name evidence="2" type="ORF">PILCRDRAFT_12124</name>
</gene>
<evidence type="ECO:0000256" key="1">
    <source>
        <dbReference type="SAM" id="MobiDB-lite"/>
    </source>
</evidence>